<dbReference type="GO" id="GO:0050567">
    <property type="term" value="F:glutaminyl-tRNA synthase (glutamine-hydrolyzing) activity"/>
    <property type="evidence" value="ECO:0007669"/>
    <property type="project" value="UniProtKB-UniRule"/>
</dbReference>
<dbReference type="PANTHER" id="PTHR11659">
    <property type="entry name" value="GLUTAMYL-TRNA GLN AMIDOTRANSFERASE SUBUNIT B MITOCHONDRIAL AND PROKARYOTIC PET112-RELATED"/>
    <property type="match status" value="1"/>
</dbReference>
<evidence type="ECO:0000256" key="9">
    <source>
        <dbReference type="ARBA" id="ARBA00047913"/>
    </source>
</evidence>
<sequence length="476" mass="54506">MTKQYETVIGLEVHVELATETKIFCGCSTEFGGEPNTHTCPVCTGMPGTLPVLNRQVVEYAMAVGLASNCGINQYCKFDRKNYFYPDNPQNYQISQLYVPICHDGFIEILTLGGNKKIRIHEIHMEEDAGKLIHDEWEDCSLVDYNRSGVPLIEIVSEADMRDADEVVAYLEKLRLILQYLGVSDCKLQEGSMRADVNLSVRECGSRQMGTRTEMKNLNSFKAIRHAIEGERRRQIELIESGELVIQETRRWDDNKEYSYAMRSKEDARDYRYFPDPDLPPIRISDEWMERVKRSLPELQPEKQKRYETEYGLPTYDAQILTGSRQLADLFEATTAICKKPKKVSNWLMGETLRLLKVYEYEPDDLSFSPENLAKLVRLSDEGAVSNTVAKEVFEKIFLENVDPECYVEEHGLKTVKDTQLLTAVVHKVIKENPNPVEEYKAGKEKILGFLVGQVMKEMKGKANPSEAKELIKKTI</sequence>
<gene>
    <name evidence="10 12" type="primary">gatB</name>
    <name evidence="12" type="ORF">INP51_06810</name>
</gene>
<dbReference type="GO" id="GO:0070681">
    <property type="term" value="P:glutaminyl-tRNAGln biosynthesis via transamidation"/>
    <property type="evidence" value="ECO:0007669"/>
    <property type="project" value="TreeGrafter"/>
</dbReference>
<name>A0A7M2RKI2_9FIRM</name>
<evidence type="ECO:0000259" key="11">
    <source>
        <dbReference type="SMART" id="SM00845"/>
    </source>
</evidence>
<protein>
    <recommendedName>
        <fullName evidence="10">Aspartyl/glutamyl-tRNA(Asn/Gln) amidotransferase subunit B</fullName>
        <shortName evidence="10">Asp/Glu-ADT subunit B</shortName>
        <ecNumber evidence="10">6.3.5.-</ecNumber>
    </recommendedName>
</protein>
<evidence type="ECO:0000256" key="1">
    <source>
        <dbReference type="ARBA" id="ARBA00005306"/>
    </source>
</evidence>
<dbReference type="SUPFAM" id="SSF55931">
    <property type="entry name" value="Glutamine synthetase/guanido kinase"/>
    <property type="match status" value="1"/>
</dbReference>
<evidence type="ECO:0000313" key="13">
    <source>
        <dbReference type="Proteomes" id="UP000593601"/>
    </source>
</evidence>
<dbReference type="FunFam" id="1.10.10.410:FF:000001">
    <property type="entry name" value="Aspartyl/glutamyl-tRNA(Asn/Gln) amidotransferase subunit B"/>
    <property type="match status" value="1"/>
</dbReference>
<dbReference type="EMBL" id="CP063304">
    <property type="protein sequence ID" value="QOV20638.1"/>
    <property type="molecule type" value="Genomic_DNA"/>
</dbReference>
<dbReference type="Gene3D" id="1.10.150.380">
    <property type="entry name" value="GatB domain, N-terminal subdomain"/>
    <property type="match status" value="1"/>
</dbReference>
<comment type="function">
    <text evidence="7 10">Allows the formation of correctly charged Asn-tRNA(Asn) or Gln-tRNA(Gln) through the transamidation of misacylated Asp-tRNA(Asn) or Glu-tRNA(Gln) in organisms which lack either or both of asparaginyl-tRNA or glutaminyl-tRNA synthetases. The reaction takes place in the presence of glutamine and ATP through an activated phospho-Asp-tRNA(Asn) or phospho-Glu-tRNA(Gln).</text>
</comment>
<dbReference type="KEGG" id="bliq:INP51_06810"/>
<dbReference type="Proteomes" id="UP000593601">
    <property type="component" value="Chromosome"/>
</dbReference>
<evidence type="ECO:0000256" key="6">
    <source>
        <dbReference type="ARBA" id="ARBA00022917"/>
    </source>
</evidence>
<dbReference type="InterPro" id="IPR003789">
    <property type="entry name" value="Asn/Gln_tRNA_amidoTrase-B-like"/>
</dbReference>
<evidence type="ECO:0000256" key="5">
    <source>
        <dbReference type="ARBA" id="ARBA00022840"/>
    </source>
</evidence>
<dbReference type="NCBIfam" id="TIGR00133">
    <property type="entry name" value="gatB"/>
    <property type="match status" value="1"/>
</dbReference>
<dbReference type="InterPro" id="IPR006075">
    <property type="entry name" value="Asn/Gln-tRNA_Trfase_suB/E_cat"/>
</dbReference>
<dbReference type="SUPFAM" id="SSF89095">
    <property type="entry name" value="GatB/YqeY motif"/>
    <property type="match status" value="1"/>
</dbReference>
<evidence type="ECO:0000256" key="8">
    <source>
        <dbReference type="ARBA" id="ARBA00047380"/>
    </source>
</evidence>
<feature type="domain" description="Asn/Gln amidotransferase" evidence="11">
    <location>
        <begin position="329"/>
        <end position="476"/>
    </location>
</feature>
<organism evidence="12 13">
    <name type="scientific">Blautia liquoris</name>
    <dbReference type="NCBI Taxonomy" id="2779518"/>
    <lineage>
        <taxon>Bacteria</taxon>
        <taxon>Bacillati</taxon>
        <taxon>Bacillota</taxon>
        <taxon>Clostridia</taxon>
        <taxon>Lachnospirales</taxon>
        <taxon>Lachnospiraceae</taxon>
        <taxon>Blautia</taxon>
    </lineage>
</organism>
<dbReference type="InterPro" id="IPR004413">
    <property type="entry name" value="GatB"/>
</dbReference>
<dbReference type="InterPro" id="IPR023168">
    <property type="entry name" value="GatB_Yqey_C_2"/>
</dbReference>
<dbReference type="NCBIfam" id="NF004014">
    <property type="entry name" value="PRK05477.1-4"/>
    <property type="match status" value="1"/>
</dbReference>
<comment type="catalytic activity">
    <reaction evidence="9 10">
        <text>L-glutamyl-tRNA(Gln) + L-glutamine + ATP + H2O = L-glutaminyl-tRNA(Gln) + L-glutamate + ADP + phosphate + H(+)</text>
        <dbReference type="Rhea" id="RHEA:17521"/>
        <dbReference type="Rhea" id="RHEA-COMP:9681"/>
        <dbReference type="Rhea" id="RHEA-COMP:9684"/>
        <dbReference type="ChEBI" id="CHEBI:15377"/>
        <dbReference type="ChEBI" id="CHEBI:15378"/>
        <dbReference type="ChEBI" id="CHEBI:29985"/>
        <dbReference type="ChEBI" id="CHEBI:30616"/>
        <dbReference type="ChEBI" id="CHEBI:43474"/>
        <dbReference type="ChEBI" id="CHEBI:58359"/>
        <dbReference type="ChEBI" id="CHEBI:78520"/>
        <dbReference type="ChEBI" id="CHEBI:78521"/>
        <dbReference type="ChEBI" id="CHEBI:456216"/>
    </reaction>
</comment>
<evidence type="ECO:0000256" key="7">
    <source>
        <dbReference type="ARBA" id="ARBA00024799"/>
    </source>
</evidence>
<keyword evidence="5 10" id="KW-0067">ATP-binding</keyword>
<dbReference type="InterPro" id="IPR042114">
    <property type="entry name" value="GatB_C_1"/>
</dbReference>
<reference evidence="12 13" key="1">
    <citation type="submission" date="2020-10" db="EMBL/GenBank/DDBJ databases">
        <title>Blautia liquoris sp.nov., isolated from the mud in a fermentation cellar used for the production of Chinese strong-flavoured liquor.</title>
        <authorList>
            <person name="Lu L."/>
        </authorList>
    </citation>
    <scope>NUCLEOTIDE SEQUENCE [LARGE SCALE GENOMIC DNA]</scope>
    <source>
        <strain evidence="12 13">LZLJ-3</strain>
    </source>
</reference>
<evidence type="ECO:0000256" key="4">
    <source>
        <dbReference type="ARBA" id="ARBA00022741"/>
    </source>
</evidence>
<evidence type="ECO:0000313" key="12">
    <source>
        <dbReference type="EMBL" id="QOV20638.1"/>
    </source>
</evidence>
<evidence type="ECO:0000256" key="2">
    <source>
        <dbReference type="ARBA" id="ARBA00011123"/>
    </source>
</evidence>
<dbReference type="PANTHER" id="PTHR11659:SF0">
    <property type="entry name" value="GLUTAMYL-TRNA(GLN) AMIDOTRANSFERASE SUBUNIT B, MITOCHONDRIAL"/>
    <property type="match status" value="1"/>
</dbReference>
<accession>A0A7M2RKI2</accession>
<evidence type="ECO:0000256" key="10">
    <source>
        <dbReference type="HAMAP-Rule" id="MF_00121"/>
    </source>
</evidence>
<dbReference type="GO" id="GO:0006412">
    <property type="term" value="P:translation"/>
    <property type="evidence" value="ECO:0007669"/>
    <property type="project" value="UniProtKB-UniRule"/>
</dbReference>
<keyword evidence="4 10" id="KW-0547">Nucleotide-binding</keyword>
<dbReference type="HAMAP" id="MF_00121">
    <property type="entry name" value="GatB"/>
    <property type="match status" value="1"/>
</dbReference>
<dbReference type="RefSeq" id="WP_193736952.1">
    <property type="nucleotide sequence ID" value="NZ_CP063304.1"/>
</dbReference>
<comment type="similarity">
    <text evidence="1 10">Belongs to the GatB/GatE family. GatB subfamily.</text>
</comment>
<dbReference type="GO" id="GO:0005524">
    <property type="term" value="F:ATP binding"/>
    <property type="evidence" value="ECO:0007669"/>
    <property type="project" value="UniProtKB-KW"/>
</dbReference>
<dbReference type="InterPro" id="IPR017958">
    <property type="entry name" value="Gln-tRNA_amidoTrfase_suB_CS"/>
</dbReference>
<dbReference type="InterPro" id="IPR018027">
    <property type="entry name" value="Asn/Gln_amidotransferase"/>
</dbReference>
<dbReference type="GO" id="GO:0016740">
    <property type="term" value="F:transferase activity"/>
    <property type="evidence" value="ECO:0007669"/>
    <property type="project" value="UniProtKB-KW"/>
</dbReference>
<keyword evidence="6 10" id="KW-0648">Protein biosynthesis</keyword>
<dbReference type="Pfam" id="PF02637">
    <property type="entry name" value="GatB_Yqey"/>
    <property type="match status" value="1"/>
</dbReference>
<keyword evidence="3 10" id="KW-0436">Ligase</keyword>
<evidence type="ECO:0000256" key="3">
    <source>
        <dbReference type="ARBA" id="ARBA00022598"/>
    </source>
</evidence>
<keyword evidence="13" id="KW-1185">Reference proteome</keyword>
<dbReference type="InterPro" id="IPR014746">
    <property type="entry name" value="Gln_synth/guanido_kin_cat_dom"/>
</dbReference>
<dbReference type="Gene3D" id="1.10.10.410">
    <property type="match status" value="1"/>
</dbReference>
<dbReference type="Pfam" id="PF02934">
    <property type="entry name" value="GatB_N"/>
    <property type="match status" value="1"/>
</dbReference>
<dbReference type="SMART" id="SM00845">
    <property type="entry name" value="GatB_Yqey"/>
    <property type="match status" value="1"/>
</dbReference>
<comment type="subunit">
    <text evidence="2 10">Heterotrimer of A, B and C subunits.</text>
</comment>
<dbReference type="NCBIfam" id="NF004012">
    <property type="entry name" value="PRK05477.1-2"/>
    <property type="match status" value="1"/>
</dbReference>
<dbReference type="PROSITE" id="PS01234">
    <property type="entry name" value="GATB"/>
    <property type="match status" value="1"/>
</dbReference>
<comment type="catalytic activity">
    <reaction evidence="8 10">
        <text>L-aspartyl-tRNA(Asn) + L-glutamine + ATP + H2O = L-asparaginyl-tRNA(Asn) + L-glutamate + ADP + phosphate + 2 H(+)</text>
        <dbReference type="Rhea" id="RHEA:14513"/>
        <dbReference type="Rhea" id="RHEA-COMP:9674"/>
        <dbReference type="Rhea" id="RHEA-COMP:9677"/>
        <dbReference type="ChEBI" id="CHEBI:15377"/>
        <dbReference type="ChEBI" id="CHEBI:15378"/>
        <dbReference type="ChEBI" id="CHEBI:29985"/>
        <dbReference type="ChEBI" id="CHEBI:30616"/>
        <dbReference type="ChEBI" id="CHEBI:43474"/>
        <dbReference type="ChEBI" id="CHEBI:58359"/>
        <dbReference type="ChEBI" id="CHEBI:78515"/>
        <dbReference type="ChEBI" id="CHEBI:78516"/>
        <dbReference type="ChEBI" id="CHEBI:456216"/>
    </reaction>
</comment>
<dbReference type="InterPro" id="IPR017959">
    <property type="entry name" value="Asn/Gln-tRNA_amidoTrfase_suB/E"/>
</dbReference>
<dbReference type="EC" id="6.3.5.-" evidence="10"/>
<dbReference type="AlphaFoldDB" id="A0A7M2RKI2"/>
<keyword evidence="12" id="KW-0808">Transferase</keyword>
<dbReference type="FunFam" id="1.10.150.380:FF:000001">
    <property type="entry name" value="Aspartyl/glutamyl-tRNA(Asn/Gln) amidotransferase subunit B"/>
    <property type="match status" value="1"/>
</dbReference>
<proteinExistence type="inferred from homology"/>